<evidence type="ECO:0000259" key="15">
    <source>
        <dbReference type="PROSITE" id="PS50878"/>
    </source>
</evidence>
<keyword evidence="7 13" id="KW-0479">Metal-binding</keyword>
<evidence type="ECO:0000256" key="7">
    <source>
        <dbReference type="ARBA" id="ARBA00022723"/>
    </source>
</evidence>
<dbReference type="GO" id="GO:0000781">
    <property type="term" value="C:chromosome, telomeric region"/>
    <property type="evidence" value="ECO:0007669"/>
    <property type="project" value="UniProtKB-SubCell"/>
</dbReference>
<feature type="domain" description="Reverse transcriptase" evidence="15">
    <location>
        <begin position="586"/>
        <end position="964"/>
    </location>
</feature>
<keyword evidence="4 13" id="KW-0158">Chromosome</keyword>
<comment type="subcellular location">
    <subcellularLocation>
        <location evidence="13">Nucleus</location>
    </subcellularLocation>
    <subcellularLocation>
        <location evidence="13">Chromosome</location>
        <location evidence="13">Telomere</location>
    </subcellularLocation>
</comment>
<dbReference type="SMART" id="SM00975">
    <property type="entry name" value="Telomerase_RBD"/>
    <property type="match status" value="1"/>
</dbReference>
<evidence type="ECO:0000256" key="10">
    <source>
        <dbReference type="ARBA" id="ARBA00022918"/>
    </source>
</evidence>
<dbReference type="InterPro" id="IPR003545">
    <property type="entry name" value="Telomerase_RT"/>
</dbReference>
<dbReference type="AlphaFoldDB" id="A0A167WDB5"/>
<dbReference type="CDD" id="cd01648">
    <property type="entry name" value="TERT"/>
    <property type="match status" value="1"/>
</dbReference>
<dbReference type="GO" id="GO:0007004">
    <property type="term" value="P:telomere maintenance via telomerase"/>
    <property type="evidence" value="ECO:0007669"/>
    <property type="project" value="TreeGrafter"/>
</dbReference>
<dbReference type="SUPFAM" id="SSF56672">
    <property type="entry name" value="DNA/RNA polymerases"/>
    <property type="match status" value="1"/>
</dbReference>
<keyword evidence="10 13" id="KW-0695">RNA-directed DNA polymerase</keyword>
<evidence type="ECO:0000313" key="17">
    <source>
        <dbReference type="Proteomes" id="UP000242877"/>
    </source>
</evidence>
<dbReference type="InterPro" id="IPR043502">
    <property type="entry name" value="DNA/RNA_pol_sf"/>
</dbReference>
<evidence type="ECO:0000256" key="5">
    <source>
        <dbReference type="ARBA" id="ARBA00022679"/>
    </source>
</evidence>
<keyword evidence="5 13" id="KW-0808">Transferase</keyword>
<dbReference type="GO" id="GO:0046872">
    <property type="term" value="F:metal ion binding"/>
    <property type="evidence" value="ECO:0007669"/>
    <property type="project" value="UniProtKB-KW"/>
</dbReference>
<comment type="catalytic activity">
    <reaction evidence="12 13">
        <text>DNA(n) + a 2'-deoxyribonucleoside 5'-triphosphate = DNA(n+1) + diphosphate</text>
        <dbReference type="Rhea" id="RHEA:22508"/>
        <dbReference type="Rhea" id="RHEA-COMP:17339"/>
        <dbReference type="Rhea" id="RHEA-COMP:17340"/>
        <dbReference type="ChEBI" id="CHEBI:33019"/>
        <dbReference type="ChEBI" id="CHEBI:61560"/>
        <dbReference type="ChEBI" id="CHEBI:173112"/>
        <dbReference type="EC" id="2.7.7.49"/>
    </reaction>
</comment>
<dbReference type="PRINTS" id="PR01365">
    <property type="entry name" value="TELOMERASERT"/>
</dbReference>
<keyword evidence="11 13" id="KW-0539">Nucleus</keyword>
<evidence type="ECO:0000313" key="16">
    <source>
        <dbReference type="EMBL" id="KZZ88698.1"/>
    </source>
</evidence>
<feature type="compositionally biased region" description="Polar residues" evidence="14">
    <location>
        <begin position="1124"/>
        <end position="1138"/>
    </location>
</feature>
<protein>
    <recommendedName>
        <fullName evidence="3 13">Telomerase reverse transcriptase</fullName>
        <ecNumber evidence="2 13">2.7.7.49</ecNumber>
    </recommendedName>
    <alternativeName>
        <fullName evidence="13">Telomerase catalytic subunit</fullName>
    </alternativeName>
</protein>
<dbReference type="VEuPathDB" id="FungiDB:AAP_04796"/>
<dbReference type="GO" id="GO:0000333">
    <property type="term" value="C:telomerase catalytic core complex"/>
    <property type="evidence" value="ECO:0007669"/>
    <property type="project" value="TreeGrafter"/>
</dbReference>
<gene>
    <name evidence="16" type="ORF">AAP_04796</name>
</gene>
<evidence type="ECO:0000256" key="12">
    <source>
        <dbReference type="ARBA" id="ARBA00048173"/>
    </source>
</evidence>
<accession>A0A167WDB5</accession>
<evidence type="ECO:0000256" key="11">
    <source>
        <dbReference type="ARBA" id="ARBA00023242"/>
    </source>
</evidence>
<keyword evidence="6 13" id="KW-0548">Nucleotidyltransferase</keyword>
<proteinExistence type="inferred from homology"/>
<name>A0A167WDB5_9EURO</name>
<evidence type="ECO:0000256" key="14">
    <source>
        <dbReference type="SAM" id="MobiDB-lite"/>
    </source>
</evidence>
<evidence type="ECO:0000256" key="3">
    <source>
        <dbReference type="ARBA" id="ARBA00016182"/>
    </source>
</evidence>
<evidence type="ECO:0000256" key="6">
    <source>
        <dbReference type="ARBA" id="ARBA00022695"/>
    </source>
</evidence>
<feature type="region of interest" description="Disordered" evidence="14">
    <location>
        <begin position="1110"/>
        <end position="1138"/>
    </location>
</feature>
<evidence type="ECO:0000256" key="4">
    <source>
        <dbReference type="ARBA" id="ARBA00022454"/>
    </source>
</evidence>
<comment type="function">
    <text evidence="13">Telomerase is a ribonucleoprotein enzyme essential for the replication of chromosome termini in most eukaryotes. It elongates telomeres. It is a reverse transcriptase that adds simple sequence repeats to chromosome ends by copying a template sequence within the RNA component of the enzyme.</text>
</comment>
<keyword evidence="9 13" id="KW-0779">Telomere</keyword>
<evidence type="ECO:0000256" key="13">
    <source>
        <dbReference type="RuleBase" id="RU365061"/>
    </source>
</evidence>
<dbReference type="PANTHER" id="PTHR12066:SF0">
    <property type="entry name" value="TELOMERASE REVERSE TRANSCRIPTASE"/>
    <property type="match status" value="1"/>
</dbReference>
<dbReference type="PROSITE" id="PS50878">
    <property type="entry name" value="RT_POL"/>
    <property type="match status" value="1"/>
</dbReference>
<evidence type="ECO:0000256" key="2">
    <source>
        <dbReference type="ARBA" id="ARBA00012493"/>
    </source>
</evidence>
<reference evidence="16 17" key="1">
    <citation type="journal article" date="2016" name="Genome Biol. Evol.">
        <title>Divergent and convergent evolution of fungal pathogenicity.</title>
        <authorList>
            <person name="Shang Y."/>
            <person name="Xiao G."/>
            <person name="Zheng P."/>
            <person name="Cen K."/>
            <person name="Zhan S."/>
            <person name="Wang C."/>
        </authorList>
    </citation>
    <scope>NUCLEOTIDE SEQUENCE [LARGE SCALE GENOMIC DNA]</scope>
    <source>
        <strain evidence="16 17">ARSEF 7405</strain>
    </source>
</reference>
<dbReference type="Gene3D" id="3.30.70.2630">
    <property type="match status" value="1"/>
</dbReference>
<organism evidence="16 17">
    <name type="scientific">Ascosphaera apis ARSEF 7405</name>
    <dbReference type="NCBI Taxonomy" id="392613"/>
    <lineage>
        <taxon>Eukaryota</taxon>
        <taxon>Fungi</taxon>
        <taxon>Dikarya</taxon>
        <taxon>Ascomycota</taxon>
        <taxon>Pezizomycotina</taxon>
        <taxon>Eurotiomycetes</taxon>
        <taxon>Eurotiomycetidae</taxon>
        <taxon>Onygenales</taxon>
        <taxon>Ascosphaeraceae</taxon>
        <taxon>Ascosphaera</taxon>
    </lineage>
</organism>
<comment type="caution">
    <text evidence="16">The sequence shown here is derived from an EMBL/GenBank/DDBJ whole genome shotgun (WGS) entry which is preliminary data.</text>
</comment>
<dbReference type="EMBL" id="AZGZ01000024">
    <property type="protein sequence ID" value="KZZ88698.1"/>
    <property type="molecule type" value="Genomic_DNA"/>
</dbReference>
<dbReference type="Gene3D" id="1.10.132.70">
    <property type="match status" value="1"/>
</dbReference>
<dbReference type="GO" id="GO:0042162">
    <property type="term" value="F:telomeric DNA binding"/>
    <property type="evidence" value="ECO:0007669"/>
    <property type="project" value="TreeGrafter"/>
</dbReference>
<comment type="similarity">
    <text evidence="1 13">Belongs to the reverse transcriptase family. Telomerase subfamily.</text>
</comment>
<dbReference type="GO" id="GO:0070034">
    <property type="term" value="F:telomerase RNA binding"/>
    <property type="evidence" value="ECO:0007669"/>
    <property type="project" value="TreeGrafter"/>
</dbReference>
<evidence type="ECO:0000256" key="8">
    <source>
        <dbReference type="ARBA" id="ARBA00022842"/>
    </source>
</evidence>
<evidence type="ECO:0000256" key="1">
    <source>
        <dbReference type="ARBA" id="ARBA00008001"/>
    </source>
</evidence>
<dbReference type="PANTHER" id="PTHR12066">
    <property type="entry name" value="TELOMERASE REVERSE TRANSCRIPTASE"/>
    <property type="match status" value="1"/>
</dbReference>
<dbReference type="OrthoDB" id="289721at2759"/>
<dbReference type="GO" id="GO:0003720">
    <property type="term" value="F:telomerase activity"/>
    <property type="evidence" value="ECO:0007669"/>
    <property type="project" value="InterPro"/>
</dbReference>
<keyword evidence="8 13" id="KW-0460">Magnesium</keyword>
<dbReference type="Pfam" id="PF12009">
    <property type="entry name" value="Telomerase_RBD"/>
    <property type="match status" value="1"/>
</dbReference>
<sequence length="1189" mass="134687">MVGHKRNNLSSASTYHHPVLSQSYPCVLTLRGFCLLRLSSAQARKRVESLHFNNAPPGQHALAILLDAAVVGVREPCINPESLSRLKRTFAYCHQSRLQLHEQDDSQSQTQAQDTLSMTDIVNFCLLTLFQAPGAPSSVLAQNFHRVDSAKCQRFNIDGITERFPSGNVKLLKNAPWSSLPSLLGPGAVEVWLDLLLHQSLFTPNDEGILVQISGEPLSSLLGSMPQQAQVSGAKRRKLSLEAASLQQNMDTKTPLREIRPSKSSPILRSPNEISFVRRRMFYAKAALSPRGNVSFGLKHIHVLNRYPDAEDLKHTMHILKYVFPRVFGLHNVFTSIVDRSATTAQFMDYTMREAEIAEQEKQKQTMKIRGEASNKGASADKVPRRLRGVLPLIKRLQKLHAKCAYKEILFKHCPVEPVPDSYDPKTFDMTTLSTSPESVSSFVQSVFRHILPHELFGQGQDGVLNLESVMHQVDVFIKLRRFETLSLHTVVQGIKVTAINWLAPPGSPNIVSQTELKVRKDLLNELLYYIFDSLLIPLIRSNFYVTESSSNRNRLFYFRHDIWRQLVEPHISRLKAETFEEVPKPDVHKVITEEAIGSSLLRILPKNKGARPLMNLRRRPMLRVVDSKGKRVTRLGAAINFLMKPLFEVLNYEKNISPDVLGKAAIGNVTDIYPRLKAFREATISNSNGEIPKYYFVKLDVHSCFDTIPQDRLIELIAQIVPQEEVYHIAKYNMYTVPPRTPMASPKRSMATKPRIRYCSSVASTNGFGGLYSENRVRKPLNSLSLINNRSNSLHKSRLKRRKRRNTICVPSFARQGIKHRAEMLLTLLRRHIKTNLVRIGKKYYRQRNGIPQGSVVSSLLCNMFYADHENRHLSFLLKNGQSKRDDALLLRMVDDYLLITTDKSLAIRFLHEMLVPNERYGITVNPDKTLVNFKCQIDGRQMPQHTAGGAQKDAFPFCGATVDTSTLALSKDIGVHAKGASNTTDSLTVELNQTPGRSFFRKMLDLFKLTATTKCPMYLDVTYNGKRNVLEFLQKAIKATAVKMLLYEKYLAKTHRATRYGKGLSRKQKMSFQMTASPNQGVNPNILHRTVRAIIECAVHTTVGYNTSPHAAANHKKVHENPPSTLSSPNKDINKQQCSQVSPSLIRSIAAKAFLAVLEQRCHGRRVRRYKPTIEWLRDEARMKSHR</sequence>
<evidence type="ECO:0000256" key="9">
    <source>
        <dbReference type="ARBA" id="ARBA00022895"/>
    </source>
</evidence>
<dbReference type="Proteomes" id="UP000242877">
    <property type="component" value="Unassembled WGS sequence"/>
</dbReference>
<dbReference type="InterPro" id="IPR021891">
    <property type="entry name" value="Telomerase_RBD"/>
</dbReference>
<dbReference type="EC" id="2.7.7.49" evidence="2 13"/>
<dbReference type="InterPro" id="IPR000477">
    <property type="entry name" value="RT_dom"/>
</dbReference>
<keyword evidence="17" id="KW-1185">Reference proteome</keyword>